<accession>A0AAD9MIF0</accession>
<feature type="compositionally biased region" description="Polar residues" evidence="2">
    <location>
        <begin position="576"/>
        <end position="590"/>
    </location>
</feature>
<organism evidence="3 4">
    <name type="scientific">Phyllachora maydis</name>
    <dbReference type="NCBI Taxonomy" id="1825666"/>
    <lineage>
        <taxon>Eukaryota</taxon>
        <taxon>Fungi</taxon>
        <taxon>Dikarya</taxon>
        <taxon>Ascomycota</taxon>
        <taxon>Pezizomycotina</taxon>
        <taxon>Sordariomycetes</taxon>
        <taxon>Sordariomycetidae</taxon>
        <taxon>Phyllachorales</taxon>
        <taxon>Phyllachoraceae</taxon>
        <taxon>Phyllachora</taxon>
    </lineage>
</organism>
<feature type="region of interest" description="Disordered" evidence="2">
    <location>
        <begin position="409"/>
        <end position="620"/>
    </location>
</feature>
<dbReference type="InterPro" id="IPR039278">
    <property type="entry name" value="Red1"/>
</dbReference>
<feature type="compositionally biased region" description="Basic and acidic residues" evidence="2">
    <location>
        <begin position="774"/>
        <end position="788"/>
    </location>
</feature>
<dbReference type="Proteomes" id="UP001217918">
    <property type="component" value="Unassembled WGS sequence"/>
</dbReference>
<evidence type="ECO:0000256" key="1">
    <source>
        <dbReference type="SAM" id="Coils"/>
    </source>
</evidence>
<proteinExistence type="predicted"/>
<feature type="region of interest" description="Disordered" evidence="2">
    <location>
        <begin position="289"/>
        <end position="323"/>
    </location>
</feature>
<evidence type="ECO:0000256" key="2">
    <source>
        <dbReference type="SAM" id="MobiDB-lite"/>
    </source>
</evidence>
<dbReference type="EMBL" id="JAQQPM010000009">
    <property type="protein sequence ID" value="KAK2075285.1"/>
    <property type="molecule type" value="Genomic_DNA"/>
</dbReference>
<name>A0AAD9MIF0_9PEZI</name>
<feature type="compositionally biased region" description="Polar residues" evidence="2">
    <location>
        <begin position="219"/>
        <end position="230"/>
    </location>
</feature>
<feature type="region of interest" description="Disordered" evidence="2">
    <location>
        <begin position="103"/>
        <end position="241"/>
    </location>
</feature>
<feature type="compositionally biased region" description="Polar residues" evidence="2">
    <location>
        <begin position="509"/>
        <end position="524"/>
    </location>
</feature>
<dbReference type="AlphaFoldDB" id="A0AAD9MIF0"/>
<feature type="compositionally biased region" description="Low complexity" evidence="2">
    <location>
        <begin position="418"/>
        <end position="434"/>
    </location>
</feature>
<gene>
    <name evidence="3" type="ORF">P8C59_009424</name>
</gene>
<feature type="compositionally biased region" description="Acidic residues" evidence="2">
    <location>
        <begin position="471"/>
        <end position="480"/>
    </location>
</feature>
<dbReference type="GO" id="GO:0005634">
    <property type="term" value="C:nucleus"/>
    <property type="evidence" value="ECO:0007669"/>
    <property type="project" value="TreeGrafter"/>
</dbReference>
<keyword evidence="1" id="KW-0175">Coiled coil</keyword>
<dbReference type="PANTHER" id="PTHR21563:SF3">
    <property type="entry name" value="ZINC FINGER C3H1 DOMAIN-CONTAINING PROTEIN"/>
    <property type="match status" value="1"/>
</dbReference>
<feature type="compositionally biased region" description="Polar residues" evidence="2">
    <location>
        <begin position="481"/>
        <end position="494"/>
    </location>
</feature>
<feature type="coiled-coil region" evidence="1">
    <location>
        <begin position="640"/>
        <end position="667"/>
    </location>
</feature>
<comment type="caution">
    <text evidence="3">The sequence shown here is derived from an EMBL/GenBank/DDBJ whole genome shotgun (WGS) entry which is preliminary data.</text>
</comment>
<feature type="region of interest" description="Disordered" evidence="2">
    <location>
        <begin position="671"/>
        <end position="850"/>
    </location>
</feature>
<protein>
    <recommendedName>
        <fullName evidence="5">Zinc-finger domain-containing protein</fullName>
    </recommendedName>
</protein>
<evidence type="ECO:0000313" key="3">
    <source>
        <dbReference type="EMBL" id="KAK2075285.1"/>
    </source>
</evidence>
<dbReference type="GO" id="GO:0000178">
    <property type="term" value="C:exosome (RNase complex)"/>
    <property type="evidence" value="ECO:0007669"/>
    <property type="project" value="TreeGrafter"/>
</dbReference>
<feature type="compositionally biased region" description="Basic and acidic residues" evidence="2">
    <location>
        <begin position="525"/>
        <end position="545"/>
    </location>
</feature>
<evidence type="ECO:0000313" key="4">
    <source>
        <dbReference type="Proteomes" id="UP001217918"/>
    </source>
</evidence>
<feature type="compositionally biased region" description="Polar residues" evidence="2">
    <location>
        <begin position="691"/>
        <end position="704"/>
    </location>
</feature>
<feature type="compositionally biased region" description="Polar residues" evidence="2">
    <location>
        <begin position="303"/>
        <end position="323"/>
    </location>
</feature>
<sequence>MSQLPFGHGQYGQYGHPFQSLPNQHLPVDHGSALQTWPSEDHRAALQGAFEYNSSRIPGLGAGAPGPENMQYVPQGIGSWAQYPPFAPSVSAMDQMSQYRPPANIVTAPTRPSVSSAPVAAQPPTQARVTEDEVEDGELSEGQFEDLYSPRQVEIPPTAARPADSSVPPRVHAKADQDVMADESSEEGGLYGNDEEGGLAAESRTGQPGGDDQVHKQDSTPGKTQSNGAPAQTRPFKSLQEAKKEAQKAILRLWPLGVRYQTYIDEGFDEYFIRSLFADLHLEMPQTAKDASEQIRAQPATKAGQNKNSPTSPQNALSSTSSHVNMPEAAAVEAQKAVTMSDKSGKAEERKDRIARLLAQKTAKPPAPSQQATAVQVSSAPAASSVKPAKVWGEKELLIQKKMEELKKNRGAQNSRSAGAAVQPQAQAPVADGVDQATRNAKADAVVQLLAGGPGSEPEQQESRLMTDVGEPSDGEEMDLDTSTPPSVAPTQRLDTSHRPARDFAPLTDTGSRTVSFPANGKNTQLERKEKELQEMKRKLAEALAKKQTKRNGTRPGSQTPQPEGAAAVNGLRSESPGTPLQRLRSSSGPSDGPSAQLFAEATASLDVPKPSRRGQLAPDMASRRMRIVSLDLPQVDSHLSAKVARLKELQEEIMSIQTEVDMCLSKKSRLAQELEQIDSSAAEEPPISNDDLSSVAKQHSDAPTNHAPFGVVGAEAKEGSSHPIDLAPSQLQDNTVDGSPANPIQEPAQKTDGQDKVRCTSTDAEVTGNVDEVTFRPDGAEDSRPSADDADSTEDNVPMDDSVSSDGEASANESESPEDDVPMDETKSSEGDAPMDDAESASASDEAADTTQLCMPDAATLAEAPVPTASTDGQANDASVSGRPLLGNDAASADEVLTFTPYETPLKYFRAFRFHPQYMDSVAGGLKSLTYSNQIRPEQPICPHELSGQPCPENCAYQHLRTIGVPDDMILMGLGKSDEFSGERKNRFIMGLREVLQHFRNNRVRDFATIARGILDYRARFLGDKTRILPLEGLDI</sequence>
<feature type="compositionally biased region" description="Polar residues" evidence="2">
    <location>
        <begin position="803"/>
        <end position="815"/>
    </location>
</feature>
<evidence type="ECO:0008006" key="5">
    <source>
        <dbReference type="Google" id="ProtNLM"/>
    </source>
</evidence>
<dbReference type="PANTHER" id="PTHR21563">
    <property type="entry name" value="ZINC FINGER C3H1 DOMAIN-CONTAINING PROTEIN"/>
    <property type="match status" value="1"/>
</dbReference>
<keyword evidence="4" id="KW-1185">Reference proteome</keyword>
<feature type="compositionally biased region" description="Acidic residues" evidence="2">
    <location>
        <begin position="789"/>
        <end position="799"/>
    </location>
</feature>
<reference evidence="3" key="1">
    <citation type="journal article" date="2023" name="Mol. Plant Microbe Interact.">
        <title>Elucidating the Obligate Nature and Biological Capacity of an Invasive Fungal Corn Pathogen.</title>
        <authorList>
            <person name="MacCready J.S."/>
            <person name="Roggenkamp E.M."/>
            <person name="Gdanetz K."/>
            <person name="Chilvers M.I."/>
        </authorList>
    </citation>
    <scope>NUCLEOTIDE SEQUENCE</scope>
    <source>
        <strain evidence="3">PM02</strain>
    </source>
</reference>